<accession>A0ABQ4TF38</accession>
<feature type="signal peptide" evidence="2">
    <location>
        <begin position="1"/>
        <end position="20"/>
    </location>
</feature>
<feature type="chain" id="PRO_5046143320" evidence="2">
    <location>
        <begin position="21"/>
        <end position="932"/>
    </location>
</feature>
<evidence type="ECO:0000313" key="4">
    <source>
        <dbReference type="Proteomes" id="UP001055101"/>
    </source>
</evidence>
<keyword evidence="2" id="KW-0732">Signal</keyword>
<feature type="region of interest" description="Disordered" evidence="1">
    <location>
        <begin position="333"/>
        <end position="370"/>
    </location>
</feature>
<protein>
    <submittedName>
        <fullName evidence="3">Uncharacterized protein</fullName>
    </submittedName>
</protein>
<gene>
    <name evidence="3" type="ORF">EKPJFOCH_0071</name>
</gene>
<dbReference type="RefSeq" id="WP_238230312.1">
    <property type="nucleotide sequence ID" value="NZ_BPRA01000001.1"/>
</dbReference>
<sequence>MLKIASLLLGFFLVLQPAFAQAQGLTLNRIKSMLVEAGFKDARVEDSLVLVDGLGRFDSQAAIGLADDKSTFMISTNWDIPAEKQKAIPALKMLAANSYGYFVFAMVDDEGELSLNIEATYDSSLISKTMLRKALEQFVETVDGNEEIWNVDKWVAESTGAKSEPTKPLPAKPAPPVASAPPPSAPVAQAARPLALPRLLFVSRKAKDFGDVAARSSNAFPQGDTLLVYIEAAGLTVAPGEAGKSRVGVGLDYEVRTWARQSVYPRKTELDEAVSFQGAEPPPVYVTSAMTFRDLAPGSYVLTFFLRDTLGGRVAQGDLPFTVVPGAAPRAETPAAAAPAAPSPVAPPQAAATPPAAPKPPARPALPPAKPVITALGGDGLLATGLRAGIGDKIYAVSRIEVRGTMMTADDLGRLLDPAAAGSSWERLQTITAREIATPEIRIETAADLGAGVTVLRDVRITDVTQGRIGSLTVGGGEFPQGADAVGGGGFTRLESAGLDLPLLASLSKPAPKEATTEAKPAYRSFAIEGLTFPTDQAGDVFRIARIASRDVRVRPLSDGWAAAFERAQPAGDDKAPPQARIAALAPLADLLDSFEPGSLDVTGFEMLNGPPKSIIVRMARFGFSAEREGQGEIRADGLAVGSPDGQMRLASFAVEGISLRSAIAGMRTLAASGATQFGPADARRLVPQIRTVRLGGADVDLAESKSGPVRVSIGAVELETTNPVEGVPSNLRFAINNFVMPINAAQALDGTGQVGALGYSSIGLTARLDLGWNEASRQLVVKELSVDGAGMGTVAVRGVVANVPKDVFSPNPSLATVAALGAAVESVDIDIEDRGLLERSLAAKAAEGGGTVSSARTEVAAVATLGVPAILGDSAEAKALGQALGRFVAASGRLHIGIKAKQSPGLGLADVQTLSNPAAFFDKVQVVAEPR</sequence>
<evidence type="ECO:0000256" key="2">
    <source>
        <dbReference type="SAM" id="SignalP"/>
    </source>
</evidence>
<proteinExistence type="predicted"/>
<dbReference type="PANTHER" id="PTHR48125:SF10">
    <property type="entry name" value="OS12G0136300 PROTEIN"/>
    <property type="match status" value="1"/>
</dbReference>
<evidence type="ECO:0000256" key="1">
    <source>
        <dbReference type="SAM" id="MobiDB-lite"/>
    </source>
</evidence>
<dbReference type="EMBL" id="BPRA01000001">
    <property type="protein sequence ID" value="GJE53606.1"/>
    <property type="molecule type" value="Genomic_DNA"/>
</dbReference>
<evidence type="ECO:0000313" key="3">
    <source>
        <dbReference type="EMBL" id="GJE53606.1"/>
    </source>
</evidence>
<dbReference type="PANTHER" id="PTHR48125">
    <property type="entry name" value="LP07818P1"/>
    <property type="match status" value="1"/>
</dbReference>
<feature type="region of interest" description="Disordered" evidence="1">
    <location>
        <begin position="159"/>
        <end position="187"/>
    </location>
</feature>
<keyword evidence="4" id="KW-1185">Reference proteome</keyword>
<name>A0ABQ4TF38_9HYPH</name>
<dbReference type="Proteomes" id="UP001055101">
    <property type="component" value="Unassembled WGS sequence"/>
</dbReference>
<reference evidence="3" key="2">
    <citation type="submission" date="2021-08" db="EMBL/GenBank/DDBJ databases">
        <authorList>
            <person name="Tani A."/>
            <person name="Ola A."/>
            <person name="Ogura Y."/>
            <person name="Katsura K."/>
            <person name="Hayashi T."/>
        </authorList>
    </citation>
    <scope>NUCLEOTIDE SEQUENCE</scope>
    <source>
        <strain evidence="3">DSM 23674</strain>
    </source>
</reference>
<feature type="compositionally biased region" description="Pro residues" evidence="1">
    <location>
        <begin position="355"/>
        <end position="370"/>
    </location>
</feature>
<reference evidence="3" key="1">
    <citation type="journal article" date="2021" name="Front. Microbiol.">
        <title>Comprehensive Comparative Genomics and Phenotyping of Methylobacterium Species.</title>
        <authorList>
            <person name="Alessa O."/>
            <person name="Ogura Y."/>
            <person name="Fujitani Y."/>
            <person name="Takami H."/>
            <person name="Hayashi T."/>
            <person name="Sahin N."/>
            <person name="Tani A."/>
        </authorList>
    </citation>
    <scope>NUCLEOTIDE SEQUENCE</scope>
    <source>
        <strain evidence="3">DSM 23674</strain>
    </source>
</reference>
<feature type="compositionally biased region" description="Pro residues" evidence="1">
    <location>
        <begin position="167"/>
        <end position="185"/>
    </location>
</feature>
<organism evidence="3 4">
    <name type="scientific">Methylobacterium thuringiense</name>
    <dbReference type="NCBI Taxonomy" id="1003091"/>
    <lineage>
        <taxon>Bacteria</taxon>
        <taxon>Pseudomonadati</taxon>
        <taxon>Pseudomonadota</taxon>
        <taxon>Alphaproteobacteria</taxon>
        <taxon>Hyphomicrobiales</taxon>
        <taxon>Methylobacteriaceae</taxon>
        <taxon>Methylobacterium</taxon>
    </lineage>
</organism>
<comment type="caution">
    <text evidence="3">The sequence shown here is derived from an EMBL/GenBank/DDBJ whole genome shotgun (WGS) entry which is preliminary data.</text>
</comment>